<accession>A0A0F9SXU9</accession>
<comment type="caution">
    <text evidence="1">The sequence shown here is derived from an EMBL/GenBank/DDBJ whole genome shotgun (WGS) entry which is preliminary data.</text>
</comment>
<dbReference type="EMBL" id="LAZR01001632">
    <property type="protein sequence ID" value="KKN41686.1"/>
    <property type="molecule type" value="Genomic_DNA"/>
</dbReference>
<reference evidence="1" key="1">
    <citation type="journal article" date="2015" name="Nature">
        <title>Complex archaea that bridge the gap between prokaryotes and eukaryotes.</title>
        <authorList>
            <person name="Spang A."/>
            <person name="Saw J.H."/>
            <person name="Jorgensen S.L."/>
            <person name="Zaremba-Niedzwiedzka K."/>
            <person name="Martijn J."/>
            <person name="Lind A.E."/>
            <person name="van Eijk R."/>
            <person name="Schleper C."/>
            <person name="Guy L."/>
            <person name="Ettema T.J."/>
        </authorList>
    </citation>
    <scope>NUCLEOTIDE SEQUENCE</scope>
</reference>
<evidence type="ECO:0000313" key="1">
    <source>
        <dbReference type="EMBL" id="KKN41686.1"/>
    </source>
</evidence>
<proteinExistence type="predicted"/>
<sequence length="50" mass="5996">MQVKDVNNLSAILTSNIDESEKVYKNNEVILRKARFIYQYSEFDSYFDKK</sequence>
<gene>
    <name evidence="1" type="ORF">LCGC14_0720810</name>
</gene>
<dbReference type="AlphaFoldDB" id="A0A0F9SXU9"/>
<protein>
    <submittedName>
        <fullName evidence="1">Uncharacterized protein</fullName>
    </submittedName>
</protein>
<name>A0A0F9SXU9_9ZZZZ</name>
<organism evidence="1">
    <name type="scientific">marine sediment metagenome</name>
    <dbReference type="NCBI Taxonomy" id="412755"/>
    <lineage>
        <taxon>unclassified sequences</taxon>
        <taxon>metagenomes</taxon>
        <taxon>ecological metagenomes</taxon>
    </lineage>
</organism>